<sequence length="333" mass="34276">MTDPSNRYFEGAAHYDRETVRFFDVAHEGAQLRAVAEAAGRLEHLAGVNPRSVVVLATDQIAAVAARCALALAGQDSEAGAGAGLRWPVVVADELPGYVGPLDVVVVVGDAPDAQAVTRAMATAAGRGAETVLAGPQTGPVVEDAPDSTVVLPAPPTTLGASPLRTIAAVTAVLQTLEGALPHEVAELSAAADDVDEELRQLSPERDATTNLARQLREFVAGKRIMHTGYTRTGAVVAEVAAVLWSVKGLAGGFVDKHELAGALEETSSPADDIFHDPYLDGPVVSVGTIVWGEDDARLACGRAERSAAAGSFAQALCLIVRAHAAAALSDDS</sequence>
<dbReference type="InterPro" id="IPR046348">
    <property type="entry name" value="SIS_dom_sf"/>
</dbReference>
<dbReference type="eggNOG" id="COG1737">
    <property type="taxonomic scope" value="Bacteria"/>
</dbReference>
<accession>D7WAA9</accession>
<evidence type="ECO:0000313" key="2">
    <source>
        <dbReference type="Proteomes" id="UP000004208"/>
    </source>
</evidence>
<dbReference type="EMBL" id="ACLJ02000001">
    <property type="protein sequence ID" value="EFK54790.1"/>
    <property type="molecule type" value="Genomic_DNA"/>
</dbReference>
<comment type="caution">
    <text evidence="1">The sequence shown here is derived from an EMBL/GenBank/DDBJ whole genome shotgun (WGS) entry which is preliminary data.</text>
</comment>
<dbReference type="OrthoDB" id="4427542at2"/>
<dbReference type="AlphaFoldDB" id="D7WAA9"/>
<reference evidence="1" key="1">
    <citation type="submission" date="2010-06" db="EMBL/GenBank/DDBJ databases">
        <authorList>
            <person name="Muzny D."/>
            <person name="Qin X."/>
            <person name="Buhay C."/>
            <person name="Dugan-Rocha S."/>
            <person name="Ding Y."/>
            <person name="Chen G."/>
            <person name="Hawes A."/>
            <person name="Holder M."/>
            <person name="Jhangiani S."/>
            <person name="Johnson A."/>
            <person name="Khan Z."/>
            <person name="Li Z."/>
            <person name="Liu W."/>
            <person name="Liu X."/>
            <person name="Perez L."/>
            <person name="Shen H."/>
            <person name="Wang Q."/>
            <person name="Watt J."/>
            <person name="Xi L."/>
            <person name="Xin Y."/>
            <person name="Zhou J."/>
            <person name="Deng J."/>
            <person name="Jiang H."/>
            <person name="Liu Y."/>
            <person name="Qu J."/>
            <person name="Song X.-Z."/>
            <person name="Zhang L."/>
            <person name="Villasana D."/>
            <person name="Johnson A."/>
            <person name="Liu J."/>
            <person name="Liyanage D."/>
            <person name="Lorensuhewa L."/>
            <person name="Robinson T."/>
            <person name="Song A."/>
            <person name="Song B.-B."/>
            <person name="Dinh H."/>
            <person name="Thornton R."/>
            <person name="Coyle M."/>
            <person name="Francisco L."/>
            <person name="Jackson L."/>
            <person name="Javaid M."/>
            <person name="Korchina V."/>
            <person name="Kovar C."/>
            <person name="Mata R."/>
            <person name="Mathew T."/>
            <person name="Ngo R."/>
            <person name="Nguyen L."/>
            <person name="Nguyen N."/>
            <person name="Okwuonu G."/>
            <person name="Ongeri F."/>
            <person name="Pham C."/>
            <person name="Simmons D."/>
            <person name="Wilczek-Boney K."/>
            <person name="Hale W."/>
            <person name="Jakkamsetti A."/>
            <person name="Pham P."/>
            <person name="Ruth R."/>
            <person name="San Lucas F."/>
            <person name="Warren J."/>
            <person name="Zhang J."/>
            <person name="Zhao Z."/>
            <person name="Zhou C."/>
            <person name="Zhu D."/>
            <person name="Lee S."/>
            <person name="Bess C."/>
            <person name="Blankenburg K."/>
            <person name="Forbes L."/>
            <person name="Fu Q."/>
            <person name="Gubbala S."/>
            <person name="Hirani K."/>
            <person name="Jayaseelan J.C."/>
            <person name="Lara F."/>
            <person name="Munidasa M."/>
            <person name="Palculict T."/>
            <person name="Patil S."/>
            <person name="Pu L.-L."/>
            <person name="Saada N."/>
            <person name="Tang L."/>
            <person name="Weissenberger G."/>
            <person name="Zhu Y."/>
            <person name="Hemphill L."/>
            <person name="Shang Y."/>
            <person name="Youmans B."/>
            <person name="Ayvaz T."/>
            <person name="Ross M."/>
            <person name="Santibanez J."/>
            <person name="Aqrawi P."/>
            <person name="Gross S."/>
            <person name="Joshi V."/>
            <person name="Fowler G."/>
            <person name="Nazareth L."/>
            <person name="Reid J."/>
            <person name="Worley K."/>
            <person name="Petrosino J."/>
            <person name="Highlander S."/>
            <person name="Gibbs R."/>
        </authorList>
    </citation>
    <scope>NUCLEOTIDE SEQUENCE [LARGE SCALE GENOMIC DNA]</scope>
    <source>
        <strain evidence="1">ATCC 33030</strain>
    </source>
</reference>
<dbReference type="HOGENOM" id="CLU_828234_0_0_11"/>
<dbReference type="GO" id="GO:0097367">
    <property type="term" value="F:carbohydrate derivative binding"/>
    <property type="evidence" value="ECO:0007669"/>
    <property type="project" value="InterPro"/>
</dbReference>
<dbReference type="GO" id="GO:1901135">
    <property type="term" value="P:carbohydrate derivative metabolic process"/>
    <property type="evidence" value="ECO:0007669"/>
    <property type="project" value="InterPro"/>
</dbReference>
<dbReference type="STRING" id="585529.HMPREF0291_10048"/>
<dbReference type="RefSeq" id="WP_005286114.1">
    <property type="nucleotide sequence ID" value="NZ_CM000961.1"/>
</dbReference>
<proteinExistence type="predicted"/>
<evidence type="ECO:0000313" key="1">
    <source>
        <dbReference type="EMBL" id="EFK54790.1"/>
    </source>
</evidence>
<evidence type="ECO:0008006" key="3">
    <source>
        <dbReference type="Google" id="ProtNLM"/>
    </source>
</evidence>
<keyword evidence="2" id="KW-1185">Reference proteome</keyword>
<dbReference type="SUPFAM" id="SSF53697">
    <property type="entry name" value="SIS domain"/>
    <property type="match status" value="1"/>
</dbReference>
<protein>
    <recommendedName>
        <fullName evidence="3">Bifunctional glucose-6-phosphate/mannose-6-phosphate isomerase C-terminal domain-containing protein</fullName>
    </recommendedName>
</protein>
<dbReference type="Proteomes" id="UP000004208">
    <property type="component" value="Unassembled WGS sequence"/>
</dbReference>
<gene>
    <name evidence="1" type="ORF">HMPREF0291_10048</name>
</gene>
<organism evidence="1 2">
    <name type="scientific">Corynebacterium genitalium ATCC 33030</name>
    <dbReference type="NCBI Taxonomy" id="585529"/>
    <lineage>
        <taxon>Bacteria</taxon>
        <taxon>Bacillati</taxon>
        <taxon>Actinomycetota</taxon>
        <taxon>Actinomycetes</taxon>
        <taxon>Mycobacteriales</taxon>
        <taxon>Corynebacteriaceae</taxon>
        <taxon>Corynebacterium</taxon>
    </lineage>
</organism>
<name>D7WAA9_9CORY</name>